<sequence>MNSSLCQGWVSHRRLSPRHHAFRYRVGMFYLDLDEQHQLHGLSRWLGPSRLAPLCWRETDYLPALTRQGKPLAEAARLMVGQATGQVPEGAVHLLTQPRCWGLSFNPVSAYFCHDRQGQLAAVLLEVRNTPWRERFHYVLPVNGDLTRSFSVAKAFHVSPFMPLDMEYRLRFALDEQRVRLHMENWRAGHKVFEADLALQRQPLDRAALRRHILAFPWMSLRTLTSIYWQALRLLLKRTPVHDHIASQHDLALGQPAREEPDHARTDPER</sequence>
<evidence type="ECO:0000313" key="3">
    <source>
        <dbReference type="Proteomes" id="UP000196082"/>
    </source>
</evidence>
<dbReference type="PANTHER" id="PTHR33973">
    <property type="entry name" value="OS07G0153300 PROTEIN"/>
    <property type="match status" value="1"/>
</dbReference>
<accession>A0A1Y3LKB7</accession>
<name>A0A1Y3LKB7_PSEPU</name>
<proteinExistence type="predicted"/>
<feature type="compositionally biased region" description="Basic and acidic residues" evidence="1">
    <location>
        <begin position="257"/>
        <end position="270"/>
    </location>
</feature>
<feature type="region of interest" description="Disordered" evidence="1">
    <location>
        <begin position="249"/>
        <end position="270"/>
    </location>
</feature>
<dbReference type="EMBL" id="NFSB01000044">
    <property type="protein sequence ID" value="OUM38587.1"/>
    <property type="molecule type" value="Genomic_DNA"/>
</dbReference>
<evidence type="ECO:0000256" key="1">
    <source>
        <dbReference type="SAM" id="MobiDB-lite"/>
    </source>
</evidence>
<comment type="caution">
    <text evidence="2">The sequence shown here is derived from an EMBL/GenBank/DDBJ whole genome shotgun (WGS) entry which is preliminary data.</text>
</comment>
<dbReference type="PANTHER" id="PTHR33973:SF4">
    <property type="entry name" value="OS07G0153300 PROTEIN"/>
    <property type="match status" value="1"/>
</dbReference>
<reference evidence="2 3" key="1">
    <citation type="submission" date="2017-05" db="EMBL/GenBank/DDBJ databases">
        <title>Whole genome sequence of Pseudomonas putida isolate 1312 commercialized as a biostimulant.</title>
        <authorList>
            <person name="Crovadore J."/>
            <person name="Blanc P."/>
            <person name="Chablais R."/>
            <person name="Cochard B."/>
            <person name="Grizard D."/>
            <person name="Lefort F."/>
        </authorList>
    </citation>
    <scope>NUCLEOTIDE SEQUENCE [LARGE SCALE GENOMIC DNA]</scope>
    <source>
        <strain evidence="2 3">1312</strain>
    </source>
</reference>
<organism evidence="2 3">
    <name type="scientific">Pseudomonas putida</name>
    <name type="common">Arthrobacter siderocapsulatus</name>
    <dbReference type="NCBI Taxonomy" id="303"/>
    <lineage>
        <taxon>Bacteria</taxon>
        <taxon>Pseudomonadati</taxon>
        <taxon>Pseudomonadota</taxon>
        <taxon>Gammaproteobacteria</taxon>
        <taxon>Pseudomonadales</taxon>
        <taxon>Pseudomonadaceae</taxon>
        <taxon>Pseudomonas</taxon>
    </lineage>
</organism>
<evidence type="ECO:0008006" key="4">
    <source>
        <dbReference type="Google" id="ProtNLM"/>
    </source>
</evidence>
<protein>
    <recommendedName>
        <fullName evidence="4">DUF1365 domain-containing protein</fullName>
    </recommendedName>
</protein>
<dbReference type="Pfam" id="PF07103">
    <property type="entry name" value="DUF1365"/>
    <property type="match status" value="1"/>
</dbReference>
<evidence type="ECO:0000313" key="2">
    <source>
        <dbReference type="EMBL" id="OUM38587.1"/>
    </source>
</evidence>
<gene>
    <name evidence="2" type="ORF">B8W72_01480</name>
</gene>
<dbReference type="Proteomes" id="UP000196082">
    <property type="component" value="Unassembled WGS sequence"/>
</dbReference>
<dbReference type="RefSeq" id="WP_086974329.1">
    <property type="nucleotide sequence ID" value="NZ_NFSB01000044.1"/>
</dbReference>
<dbReference type="AlphaFoldDB" id="A0A1Y3LKB7"/>
<dbReference type="InterPro" id="IPR010775">
    <property type="entry name" value="DUF1365"/>
</dbReference>